<name>G9FGZ1_9CAUD</name>
<dbReference type="EMBL" id="JN116823">
    <property type="protein sequence ID" value="AEV51902.1"/>
    <property type="molecule type" value="Genomic_DNA"/>
</dbReference>
<reference evidence="2 3" key="1">
    <citation type="submission" date="2011-06" db="EMBL/GenBank/DDBJ databases">
        <title>Two lysogenic phages can combine to generate a single lytic phage.</title>
        <authorList>
            <person name="Petrovski S."/>
        </authorList>
    </citation>
    <scope>NUCLEOTIDE SEQUENCE [LARGE SCALE GENOMIC DNA]</scope>
</reference>
<dbReference type="KEGG" id="vg:11541294"/>
<proteinExistence type="predicted"/>
<sequence>MSVDLQKARRQRDCLRALDDARRDVMRARQCLAGAGALAAGTAVGWIATISMGLRSIGNWDAGGAMVGLIVGCIVLTVVVGGLNFGAVLFLTDSHAAQRKAERAYEDFLLEVGA</sequence>
<feature type="transmembrane region" description="Helical" evidence="1">
    <location>
        <begin position="32"/>
        <end position="54"/>
    </location>
</feature>
<dbReference type="RefSeq" id="YP_005087092.1">
    <property type="nucleotide sequence ID" value="NC_016652.1"/>
</dbReference>
<organism evidence="2 3">
    <name type="scientific">Rhodococcus phage REQ2</name>
    <dbReference type="NCBI Taxonomy" id="1109713"/>
    <lineage>
        <taxon>Viruses</taxon>
        <taxon>Duplodnaviria</taxon>
        <taxon>Heunggongvirae</taxon>
        <taxon>Uroviricota</taxon>
        <taxon>Caudoviricetes</taxon>
        <taxon>Caudoviricetes incertae sedis</taxon>
        <taxon>Melbournevirus</taxon>
        <taxon>Melbournevirus REQ2</taxon>
    </lineage>
</organism>
<evidence type="ECO:0000256" key="1">
    <source>
        <dbReference type="SAM" id="Phobius"/>
    </source>
</evidence>
<protein>
    <submittedName>
        <fullName evidence="2">Uncharacterized protein</fullName>
    </submittedName>
</protein>
<keyword evidence="1" id="KW-1133">Transmembrane helix</keyword>
<evidence type="ECO:0000313" key="2">
    <source>
        <dbReference type="EMBL" id="AEV51902.1"/>
    </source>
</evidence>
<keyword evidence="3" id="KW-1185">Reference proteome</keyword>
<feature type="transmembrane region" description="Helical" evidence="1">
    <location>
        <begin position="66"/>
        <end position="91"/>
    </location>
</feature>
<dbReference type="GeneID" id="11541294"/>
<keyword evidence="1" id="KW-0812">Transmembrane</keyword>
<evidence type="ECO:0000313" key="3">
    <source>
        <dbReference type="Proteomes" id="UP000005427"/>
    </source>
</evidence>
<accession>G9FGZ1</accession>
<keyword evidence="1" id="KW-0472">Membrane</keyword>
<dbReference type="Proteomes" id="UP000005427">
    <property type="component" value="Segment"/>
</dbReference>